<name>A0A162ALX8_9GAMM</name>
<evidence type="ECO:0000313" key="2">
    <source>
        <dbReference type="Proteomes" id="UP000076661"/>
    </source>
</evidence>
<accession>A0A162ALX8</accession>
<sequence>MGLNQEDKTELTRLGERIQKTFIAVRSSLCEQASTIGGFSRLLDYNRSNSQRFFAACKASNGLDVLIELPGTQALSLLIERLAPHLPSSLMSQLRQVVHLFAQYLKQHAKSHAQLKRLISDEIKTPRAHPQEQDKKAQLYYAAKTLLKFSVDEVFCIYILRQNKSDPNFLQETALISKSGIKREAGAVPFVQFYTHPHPENFESPTNITRDSKLESQAFTLGVSKEYSTNGFLESFSTYSPSNSGLVFDPLPTHDCNVTFVFNNPDEVVNPLNQNSPCSSTSLSIKNPVKKLTMLVLLEKQIDRCSTVNIGCYHNNQKVEEGKLRASDMWTERFPEFPNLNVTSLENNFAHSQLEQSQMEKLQYLLDVSNTDAQDFICYATHVDFPIWSSTYRIYFEHQ</sequence>
<dbReference type="AlphaFoldDB" id="A0A162ALX8"/>
<dbReference type="EMBL" id="AUXX01000045">
    <property type="protein sequence ID" value="KZN61658.1"/>
    <property type="molecule type" value="Genomic_DNA"/>
</dbReference>
<gene>
    <name evidence="1" type="ORF">N478_06205</name>
</gene>
<comment type="caution">
    <text evidence="1">The sequence shown here is derived from an EMBL/GenBank/DDBJ whole genome shotgun (WGS) entry which is preliminary data.</text>
</comment>
<organism evidence="1 2">
    <name type="scientific">Pseudoalteromonas luteoviolacea S4060-1</name>
    <dbReference type="NCBI Taxonomy" id="1365257"/>
    <lineage>
        <taxon>Bacteria</taxon>
        <taxon>Pseudomonadati</taxon>
        <taxon>Pseudomonadota</taxon>
        <taxon>Gammaproteobacteria</taxon>
        <taxon>Alteromonadales</taxon>
        <taxon>Pseudoalteromonadaceae</taxon>
        <taxon>Pseudoalteromonas</taxon>
    </lineage>
</organism>
<proteinExistence type="predicted"/>
<dbReference type="RefSeq" id="WP_063382731.1">
    <property type="nucleotide sequence ID" value="NZ_AUXX01000045.1"/>
</dbReference>
<reference evidence="1 2" key="1">
    <citation type="submission" date="2013-07" db="EMBL/GenBank/DDBJ databases">
        <title>Comparative Genomic and Metabolomic Analysis of Twelve Strains of Pseudoalteromonas luteoviolacea.</title>
        <authorList>
            <person name="Vynne N.G."/>
            <person name="Mansson M."/>
            <person name="Gram L."/>
        </authorList>
    </citation>
    <scope>NUCLEOTIDE SEQUENCE [LARGE SCALE GENOMIC DNA]</scope>
    <source>
        <strain evidence="1 2">S4060-1</strain>
    </source>
</reference>
<protein>
    <submittedName>
        <fullName evidence="1">Uncharacterized protein</fullName>
    </submittedName>
</protein>
<dbReference type="PATRIC" id="fig|1365257.3.peg.4558"/>
<evidence type="ECO:0000313" key="1">
    <source>
        <dbReference type="EMBL" id="KZN61658.1"/>
    </source>
</evidence>
<dbReference type="Proteomes" id="UP000076661">
    <property type="component" value="Unassembled WGS sequence"/>
</dbReference>